<reference evidence="2 3" key="1">
    <citation type="journal article" date="2019" name="Sci. Rep.">
        <title>Orb-weaving spider Araneus ventricosus genome elucidates the spidroin gene catalogue.</title>
        <authorList>
            <person name="Kono N."/>
            <person name="Nakamura H."/>
            <person name="Ohtoshi R."/>
            <person name="Moran D.A.P."/>
            <person name="Shinohara A."/>
            <person name="Yoshida Y."/>
            <person name="Fujiwara M."/>
            <person name="Mori M."/>
            <person name="Tomita M."/>
            <person name="Arakawa K."/>
        </authorList>
    </citation>
    <scope>NUCLEOTIDE SEQUENCE [LARGE SCALE GENOMIC DNA]</scope>
</reference>
<dbReference type="InterPro" id="IPR032135">
    <property type="entry name" value="DUF4817"/>
</dbReference>
<sequence>MRRRYVALNLLQRKIPNARVKRATVYQKVPLARLWFHESKSIVTVQRRFRLEYQNFQSPNKNSIKTWYHQFKATRNVLHRKGSGRPSQAKLSN</sequence>
<keyword evidence="3" id="KW-1185">Reference proteome</keyword>
<gene>
    <name evidence="2" type="ORF">AVEN_27940_1</name>
</gene>
<dbReference type="Pfam" id="PF16087">
    <property type="entry name" value="DUF4817"/>
    <property type="match status" value="1"/>
</dbReference>
<protein>
    <recommendedName>
        <fullName evidence="1">DUF4817 domain-containing protein</fullName>
    </recommendedName>
</protein>
<feature type="domain" description="DUF4817" evidence="1">
    <location>
        <begin position="32"/>
        <end position="74"/>
    </location>
</feature>
<comment type="caution">
    <text evidence="2">The sequence shown here is derived from an EMBL/GenBank/DDBJ whole genome shotgun (WGS) entry which is preliminary data.</text>
</comment>
<dbReference type="Proteomes" id="UP000499080">
    <property type="component" value="Unassembled WGS sequence"/>
</dbReference>
<dbReference type="EMBL" id="BGPR01002747">
    <property type="protein sequence ID" value="GBM78345.1"/>
    <property type="molecule type" value="Genomic_DNA"/>
</dbReference>
<proteinExistence type="predicted"/>
<name>A0A4Y2IL35_ARAVE</name>
<organism evidence="2 3">
    <name type="scientific">Araneus ventricosus</name>
    <name type="common">Orbweaver spider</name>
    <name type="synonym">Epeira ventricosa</name>
    <dbReference type="NCBI Taxonomy" id="182803"/>
    <lineage>
        <taxon>Eukaryota</taxon>
        <taxon>Metazoa</taxon>
        <taxon>Ecdysozoa</taxon>
        <taxon>Arthropoda</taxon>
        <taxon>Chelicerata</taxon>
        <taxon>Arachnida</taxon>
        <taxon>Araneae</taxon>
        <taxon>Araneomorphae</taxon>
        <taxon>Entelegynae</taxon>
        <taxon>Araneoidea</taxon>
        <taxon>Araneidae</taxon>
        <taxon>Araneus</taxon>
    </lineage>
</organism>
<accession>A0A4Y2IL35</accession>
<dbReference type="AlphaFoldDB" id="A0A4Y2IL35"/>
<evidence type="ECO:0000313" key="2">
    <source>
        <dbReference type="EMBL" id="GBM78345.1"/>
    </source>
</evidence>
<evidence type="ECO:0000313" key="3">
    <source>
        <dbReference type="Proteomes" id="UP000499080"/>
    </source>
</evidence>
<dbReference type="OrthoDB" id="6460236at2759"/>
<evidence type="ECO:0000259" key="1">
    <source>
        <dbReference type="Pfam" id="PF16087"/>
    </source>
</evidence>